<proteinExistence type="predicted"/>
<name>A0ABQ3Y0B5_9ACTN</name>
<comment type="caution">
    <text evidence="1">The sequence shown here is derived from an EMBL/GenBank/DDBJ whole genome shotgun (WGS) entry which is preliminary data.</text>
</comment>
<protein>
    <submittedName>
        <fullName evidence="1">Uncharacterized protein</fullName>
    </submittedName>
</protein>
<accession>A0ABQ3Y0B5</accession>
<reference evidence="1 2" key="1">
    <citation type="submission" date="2021-01" db="EMBL/GenBank/DDBJ databases">
        <title>Whole genome shotgun sequence of Actinoplanes deccanensis NBRC 13994.</title>
        <authorList>
            <person name="Komaki H."/>
            <person name="Tamura T."/>
        </authorList>
    </citation>
    <scope>NUCLEOTIDE SEQUENCE [LARGE SCALE GENOMIC DNA]</scope>
    <source>
        <strain evidence="1 2">NBRC 13994</strain>
    </source>
</reference>
<sequence length="82" mass="9087">MTTWTKPESISLSVNGVNHVLDALHDPATRAAASAYLDELTDKGVLYVLACEIEYRAGRVWPSVELGADELRRFIRERAEAA</sequence>
<organism evidence="1 2">
    <name type="scientific">Paractinoplanes deccanensis</name>
    <dbReference type="NCBI Taxonomy" id="113561"/>
    <lineage>
        <taxon>Bacteria</taxon>
        <taxon>Bacillati</taxon>
        <taxon>Actinomycetota</taxon>
        <taxon>Actinomycetes</taxon>
        <taxon>Micromonosporales</taxon>
        <taxon>Micromonosporaceae</taxon>
        <taxon>Paractinoplanes</taxon>
    </lineage>
</organism>
<evidence type="ECO:0000313" key="1">
    <source>
        <dbReference type="EMBL" id="GID73441.1"/>
    </source>
</evidence>
<gene>
    <name evidence="1" type="ORF">Ade02nite_20820</name>
</gene>
<dbReference type="Proteomes" id="UP000609879">
    <property type="component" value="Unassembled WGS sequence"/>
</dbReference>
<evidence type="ECO:0000313" key="2">
    <source>
        <dbReference type="Proteomes" id="UP000609879"/>
    </source>
</evidence>
<keyword evidence="2" id="KW-1185">Reference proteome</keyword>
<dbReference type="EMBL" id="BOMI01000033">
    <property type="protein sequence ID" value="GID73441.1"/>
    <property type="molecule type" value="Genomic_DNA"/>
</dbReference>
<dbReference type="RefSeq" id="WP_203761360.1">
    <property type="nucleotide sequence ID" value="NZ_BAAABO010000029.1"/>
</dbReference>